<dbReference type="Proteomes" id="UP000838878">
    <property type="component" value="Chromosome 11"/>
</dbReference>
<organism evidence="1 2">
    <name type="scientific">Brenthis ino</name>
    <name type="common">lesser marbled fritillary</name>
    <dbReference type="NCBI Taxonomy" id="405034"/>
    <lineage>
        <taxon>Eukaryota</taxon>
        <taxon>Metazoa</taxon>
        <taxon>Ecdysozoa</taxon>
        <taxon>Arthropoda</taxon>
        <taxon>Hexapoda</taxon>
        <taxon>Insecta</taxon>
        <taxon>Pterygota</taxon>
        <taxon>Neoptera</taxon>
        <taxon>Endopterygota</taxon>
        <taxon>Lepidoptera</taxon>
        <taxon>Glossata</taxon>
        <taxon>Ditrysia</taxon>
        <taxon>Papilionoidea</taxon>
        <taxon>Nymphalidae</taxon>
        <taxon>Heliconiinae</taxon>
        <taxon>Argynnini</taxon>
        <taxon>Brenthis</taxon>
    </lineage>
</organism>
<keyword evidence="2" id="KW-1185">Reference proteome</keyword>
<feature type="non-terminal residue" evidence="1">
    <location>
        <position position="102"/>
    </location>
</feature>
<proteinExistence type="predicted"/>
<dbReference type="OrthoDB" id="10604741at2759"/>
<dbReference type="AlphaFoldDB" id="A0A8J9Y3P3"/>
<gene>
    <name evidence="1" type="ORF">BINO364_LOCUS3013</name>
</gene>
<evidence type="ECO:0000313" key="1">
    <source>
        <dbReference type="EMBL" id="CAH0716204.1"/>
    </source>
</evidence>
<evidence type="ECO:0000313" key="2">
    <source>
        <dbReference type="Proteomes" id="UP000838878"/>
    </source>
</evidence>
<protein>
    <submittedName>
        <fullName evidence="1">Uncharacterized protein</fullName>
    </submittedName>
</protein>
<sequence length="102" mass="11204">MMFEAGCVRRRGGALRRVGLHAIGRHSFGCSALTHAPCGHYYCVNGGRRARCDYEWRVTQRSVPAYASTRARAALTPLLSLTALERYALRALPPSLALSLTN</sequence>
<reference evidence="1" key="1">
    <citation type="submission" date="2021-12" db="EMBL/GenBank/DDBJ databases">
        <authorList>
            <person name="Martin H S."/>
        </authorList>
    </citation>
    <scope>NUCLEOTIDE SEQUENCE</scope>
</reference>
<dbReference type="EMBL" id="OV170231">
    <property type="protein sequence ID" value="CAH0716204.1"/>
    <property type="molecule type" value="Genomic_DNA"/>
</dbReference>
<accession>A0A8J9Y3P3</accession>
<name>A0A8J9Y3P3_9NEOP</name>